<protein>
    <recommendedName>
        <fullName evidence="5">Cyclase domain containing protein</fullName>
    </recommendedName>
</protein>
<comment type="similarity">
    <text evidence="1">Belongs to the Cyclase 1 superfamily.</text>
</comment>
<dbReference type="OrthoDB" id="7108654at2759"/>
<keyword evidence="4" id="KW-1185">Reference proteome</keyword>
<feature type="signal peptide" evidence="2">
    <location>
        <begin position="1"/>
        <end position="19"/>
    </location>
</feature>
<evidence type="ECO:0008006" key="5">
    <source>
        <dbReference type="Google" id="ProtNLM"/>
    </source>
</evidence>
<dbReference type="AlphaFoldDB" id="A0A482WAF3"/>
<evidence type="ECO:0000256" key="1">
    <source>
        <dbReference type="ARBA" id="ARBA00007865"/>
    </source>
</evidence>
<dbReference type="STRING" id="1661398.A0A482WAF3"/>
<dbReference type="SUPFAM" id="SSF102198">
    <property type="entry name" value="Putative cyclase"/>
    <property type="match status" value="2"/>
</dbReference>
<dbReference type="PANTHER" id="PTHR31118">
    <property type="entry name" value="CYCLASE-LIKE PROTEIN 2"/>
    <property type="match status" value="1"/>
</dbReference>
<comment type="caution">
    <text evidence="3">The sequence shown here is derived from an EMBL/GenBank/DDBJ whole genome shotgun (WGS) entry which is preliminary data.</text>
</comment>
<dbReference type="EMBL" id="QDEB01014353">
    <property type="protein sequence ID" value="RZC41747.1"/>
    <property type="molecule type" value="Genomic_DNA"/>
</dbReference>
<feature type="chain" id="PRO_5019779039" description="Cyclase domain containing protein" evidence="2">
    <location>
        <begin position="20"/>
        <end position="364"/>
    </location>
</feature>
<proteinExistence type="inferred from homology"/>
<organism evidence="3 4">
    <name type="scientific">Asbolus verrucosus</name>
    <name type="common">Desert ironclad beetle</name>
    <dbReference type="NCBI Taxonomy" id="1661398"/>
    <lineage>
        <taxon>Eukaryota</taxon>
        <taxon>Metazoa</taxon>
        <taxon>Ecdysozoa</taxon>
        <taxon>Arthropoda</taxon>
        <taxon>Hexapoda</taxon>
        <taxon>Insecta</taxon>
        <taxon>Pterygota</taxon>
        <taxon>Neoptera</taxon>
        <taxon>Endopterygota</taxon>
        <taxon>Coleoptera</taxon>
        <taxon>Polyphaga</taxon>
        <taxon>Cucujiformia</taxon>
        <taxon>Tenebrionidae</taxon>
        <taxon>Pimeliinae</taxon>
        <taxon>Asbolus</taxon>
    </lineage>
</organism>
<gene>
    <name evidence="3" type="ORF">BDFB_011704</name>
</gene>
<sequence>MLITLALGVLLLHAPPILCVLTKIVDLTWDFSNETIHWGDITPFHYTKIVGNEHDKGYWYAMNEFCVGEHGGHTHFDAPYHFSKEGWKVADVPVSRLVAKGATLEVSNGTKLLLPQHLEDWVRANGQFEDNTVLLVKFGRSQYWPDKKKYVGVDSEGNWDFPGISAEAANWIVRSGKIVGVGVDSLSIDPASSTDRWAHRILSKAQIYQMESVKMLEELPAKGFTVVALPMKLKDGTGGPLRILALPKMANEHDRGYWYAMNEFCAGEHGGTHFDAPYHFNKEANWIVGSGKIVGVGVDTPSVDAGSNGDLMAHRILSKAQIYGMENVKIQRVHSGGVADEIERRNRSPVKNFGSPEKFLVKDF</sequence>
<evidence type="ECO:0000313" key="3">
    <source>
        <dbReference type="EMBL" id="RZC41747.1"/>
    </source>
</evidence>
<reference evidence="3 4" key="1">
    <citation type="submission" date="2017-03" db="EMBL/GenBank/DDBJ databases">
        <title>Genome of the blue death feigning beetle - Asbolus verrucosus.</title>
        <authorList>
            <person name="Rider S.D."/>
        </authorList>
    </citation>
    <scope>NUCLEOTIDE SEQUENCE [LARGE SCALE GENOMIC DNA]</scope>
    <source>
        <strain evidence="3">Butters</strain>
        <tissue evidence="3">Head and leg muscle</tissue>
    </source>
</reference>
<dbReference type="InterPro" id="IPR037175">
    <property type="entry name" value="KFase_sf"/>
</dbReference>
<evidence type="ECO:0000313" key="4">
    <source>
        <dbReference type="Proteomes" id="UP000292052"/>
    </source>
</evidence>
<dbReference type="GO" id="GO:0019441">
    <property type="term" value="P:L-tryptophan catabolic process to kynurenine"/>
    <property type="evidence" value="ECO:0007669"/>
    <property type="project" value="InterPro"/>
</dbReference>
<name>A0A482WAF3_ASBVE</name>
<dbReference type="Proteomes" id="UP000292052">
    <property type="component" value="Unassembled WGS sequence"/>
</dbReference>
<dbReference type="Gene3D" id="3.50.30.50">
    <property type="entry name" value="Putative cyclase"/>
    <property type="match status" value="3"/>
</dbReference>
<dbReference type="Pfam" id="PF04199">
    <property type="entry name" value="Cyclase"/>
    <property type="match status" value="1"/>
</dbReference>
<accession>A0A482WAF3</accession>
<dbReference type="GO" id="GO:0004061">
    <property type="term" value="F:arylformamidase activity"/>
    <property type="evidence" value="ECO:0007669"/>
    <property type="project" value="InterPro"/>
</dbReference>
<evidence type="ECO:0000256" key="2">
    <source>
        <dbReference type="SAM" id="SignalP"/>
    </source>
</evidence>
<dbReference type="PANTHER" id="PTHR31118:SF12">
    <property type="entry name" value="CYCLASE-LIKE PROTEIN 2"/>
    <property type="match status" value="1"/>
</dbReference>
<dbReference type="InterPro" id="IPR007325">
    <property type="entry name" value="KFase/CYL"/>
</dbReference>
<keyword evidence="2" id="KW-0732">Signal</keyword>